<dbReference type="EMBL" id="SJPY01000006">
    <property type="protein sequence ID" value="TWU38703.1"/>
    <property type="molecule type" value="Genomic_DNA"/>
</dbReference>
<gene>
    <name evidence="2" type="ORF">Q31b_37810</name>
</gene>
<name>A0A5C6DN61_9BACT</name>
<comment type="caution">
    <text evidence="2">The sequence shown here is derived from an EMBL/GenBank/DDBJ whole genome shotgun (WGS) entry which is preliminary data.</text>
</comment>
<organism evidence="2 3">
    <name type="scientific">Novipirellula aureliae</name>
    <dbReference type="NCBI Taxonomy" id="2527966"/>
    <lineage>
        <taxon>Bacteria</taxon>
        <taxon>Pseudomonadati</taxon>
        <taxon>Planctomycetota</taxon>
        <taxon>Planctomycetia</taxon>
        <taxon>Pirellulales</taxon>
        <taxon>Pirellulaceae</taxon>
        <taxon>Novipirellula</taxon>
    </lineage>
</organism>
<evidence type="ECO:0000313" key="2">
    <source>
        <dbReference type="EMBL" id="TWU38703.1"/>
    </source>
</evidence>
<dbReference type="OrthoDB" id="211846at2"/>
<keyword evidence="2" id="KW-0378">Hydrolase</keyword>
<keyword evidence="3" id="KW-1185">Reference proteome</keyword>
<protein>
    <submittedName>
        <fullName evidence="2">Alpha/beta hydrolase family protein</fullName>
    </submittedName>
</protein>
<dbReference type="SUPFAM" id="SSF53474">
    <property type="entry name" value="alpha/beta-Hydrolases"/>
    <property type="match status" value="1"/>
</dbReference>
<accession>A0A5C6DN61</accession>
<dbReference type="AlphaFoldDB" id="A0A5C6DN61"/>
<dbReference type="InterPro" id="IPR000073">
    <property type="entry name" value="AB_hydrolase_1"/>
</dbReference>
<dbReference type="RefSeq" id="WP_146601045.1">
    <property type="nucleotide sequence ID" value="NZ_SJPY01000006.1"/>
</dbReference>
<dbReference type="Pfam" id="PF12697">
    <property type="entry name" value="Abhydrolase_6"/>
    <property type="match status" value="1"/>
</dbReference>
<evidence type="ECO:0000313" key="3">
    <source>
        <dbReference type="Proteomes" id="UP000315471"/>
    </source>
</evidence>
<evidence type="ECO:0000259" key="1">
    <source>
        <dbReference type="Pfam" id="PF12697"/>
    </source>
</evidence>
<reference evidence="2 3" key="1">
    <citation type="submission" date="2019-02" db="EMBL/GenBank/DDBJ databases">
        <title>Deep-cultivation of Planctomycetes and their phenomic and genomic characterization uncovers novel biology.</title>
        <authorList>
            <person name="Wiegand S."/>
            <person name="Jogler M."/>
            <person name="Boedeker C."/>
            <person name="Pinto D."/>
            <person name="Vollmers J."/>
            <person name="Rivas-Marin E."/>
            <person name="Kohn T."/>
            <person name="Peeters S.H."/>
            <person name="Heuer A."/>
            <person name="Rast P."/>
            <person name="Oberbeckmann S."/>
            <person name="Bunk B."/>
            <person name="Jeske O."/>
            <person name="Meyerdierks A."/>
            <person name="Storesund J.E."/>
            <person name="Kallscheuer N."/>
            <person name="Luecker S."/>
            <person name="Lage O.M."/>
            <person name="Pohl T."/>
            <person name="Merkel B.J."/>
            <person name="Hornburger P."/>
            <person name="Mueller R.-W."/>
            <person name="Bruemmer F."/>
            <person name="Labrenz M."/>
            <person name="Spormann A.M."/>
            <person name="Op Den Camp H."/>
            <person name="Overmann J."/>
            <person name="Amann R."/>
            <person name="Jetten M.S.M."/>
            <person name="Mascher T."/>
            <person name="Medema M.H."/>
            <person name="Devos D.P."/>
            <person name="Kaster A.-K."/>
            <person name="Ovreas L."/>
            <person name="Rohde M."/>
            <person name="Galperin M.Y."/>
            <person name="Jogler C."/>
        </authorList>
    </citation>
    <scope>NUCLEOTIDE SEQUENCE [LARGE SCALE GENOMIC DNA]</scope>
    <source>
        <strain evidence="2 3">Q31b</strain>
    </source>
</reference>
<dbReference type="Gene3D" id="3.40.50.1820">
    <property type="entry name" value="alpha/beta hydrolase"/>
    <property type="match status" value="1"/>
</dbReference>
<proteinExistence type="predicted"/>
<dbReference type="Proteomes" id="UP000315471">
    <property type="component" value="Unassembled WGS sequence"/>
</dbReference>
<sequence length="230" mass="25327">MHSDSIPLILFSGLAADCEVFAPQSLAFENLVVPSWPVPKSDDTLDSYSERLASELRSYGPAVIGGASFGGIVALHVAKYLDPLAVILIGSIRSSDELPRYAKWARPLRPLVSLLPVRLMQIACVPIGSKLIGGWFPDPSGLARQFRHSDPRVFKWSLSRILDWESTPQFGCPIFHIHGDRDMVLPIRHTTPTQIVAGGGHVISLTHAREVNAFIRFVLKQLNKEQGNDS</sequence>
<dbReference type="GO" id="GO:0016787">
    <property type="term" value="F:hydrolase activity"/>
    <property type="evidence" value="ECO:0007669"/>
    <property type="project" value="UniProtKB-KW"/>
</dbReference>
<dbReference type="InterPro" id="IPR029058">
    <property type="entry name" value="AB_hydrolase_fold"/>
</dbReference>
<feature type="domain" description="AB hydrolase-1" evidence="1">
    <location>
        <begin position="11"/>
        <end position="213"/>
    </location>
</feature>